<dbReference type="RefSeq" id="WP_014201593.1">
    <property type="nucleotide sequence ID" value="NC_016599.1"/>
</dbReference>
<dbReference type="Pfam" id="PF00535">
    <property type="entry name" value="Glycos_transf_2"/>
    <property type="match status" value="1"/>
</dbReference>
<organism evidence="4 5">
    <name type="scientific">Owenweeksia hongkongensis (strain DSM 17368 / CIP 108786 / JCM 12287 / NRRL B-23963 / UST20020801)</name>
    <dbReference type="NCBI Taxonomy" id="926562"/>
    <lineage>
        <taxon>Bacteria</taxon>
        <taxon>Pseudomonadati</taxon>
        <taxon>Bacteroidota</taxon>
        <taxon>Flavobacteriia</taxon>
        <taxon>Flavobacteriales</taxon>
        <taxon>Owenweeksiaceae</taxon>
        <taxon>Owenweeksia</taxon>
    </lineage>
</organism>
<feature type="transmembrane region" description="Helical" evidence="1">
    <location>
        <begin position="310"/>
        <end position="332"/>
    </location>
</feature>
<evidence type="ECO:0000313" key="4">
    <source>
        <dbReference type="EMBL" id="AEV32233.1"/>
    </source>
</evidence>
<dbReference type="PANTHER" id="PTHR48090">
    <property type="entry name" value="UNDECAPRENYL-PHOSPHATE 4-DEOXY-4-FORMAMIDO-L-ARABINOSE TRANSFERASE-RELATED"/>
    <property type="match status" value="1"/>
</dbReference>
<dbReference type="CDD" id="cd04179">
    <property type="entry name" value="DPM_DPG-synthase_like"/>
    <property type="match status" value="1"/>
</dbReference>
<dbReference type="PATRIC" id="fig|926562.3.peg.1242"/>
<evidence type="ECO:0000256" key="1">
    <source>
        <dbReference type="SAM" id="Phobius"/>
    </source>
</evidence>
<keyword evidence="1" id="KW-0472">Membrane</keyword>
<dbReference type="eggNOG" id="COG3216">
    <property type="taxonomic scope" value="Bacteria"/>
</dbReference>
<keyword evidence="1" id="KW-0812">Transmembrane</keyword>
<dbReference type="SUPFAM" id="SSF53448">
    <property type="entry name" value="Nucleotide-diphospho-sugar transferases"/>
    <property type="match status" value="1"/>
</dbReference>
<accession>G8R643</accession>
<proteinExistence type="predicted"/>
<feature type="domain" description="Glycosyltransferase 2-like" evidence="2">
    <location>
        <begin position="23"/>
        <end position="146"/>
    </location>
</feature>
<dbReference type="Proteomes" id="UP000005631">
    <property type="component" value="Chromosome"/>
</dbReference>
<dbReference type="eggNOG" id="COG1216">
    <property type="taxonomic scope" value="Bacteria"/>
</dbReference>
<evidence type="ECO:0000259" key="3">
    <source>
        <dbReference type="Pfam" id="PF09835"/>
    </source>
</evidence>
<protein>
    <submittedName>
        <fullName evidence="4">Glycosyl transferase</fullName>
    </submittedName>
</protein>
<dbReference type="STRING" id="926562.Oweho_1228"/>
<sequence>MEHLAEREGQTTADKMTELGMLVVMPTYNNVKTLARTIDGILAVAPKLLVINDGSTDNTAEILKSYEGRIELISFEKNKGKGVALRAGFKYTVEHNYNYALTIDSDGQHYPEDIHLFVDKVITYPNSLIMGARGMKEGGAPGKSSFGNKFSNFWYYVETGIRLPDTQTGFRCYPVEGLKKIKLFTTKFELEIEAIVKLAWKGTPVHSVPIRVKYDPNERVSHFRPFKDFTRISILNTYLVILTFLWYLPKRLLKKNIFELIVREVKRSDEKPLKKSLAIGFGIFFGIIPIWGFQLLVGIPFAIFTKLNKVLFIAAANISIPPFIPFIIYGSYKMGELILGKPEVPLPELSEITLEAIHTNMVIYIWGAIALAITAGALATLVSWVVIKVRRARKVSL</sequence>
<gene>
    <name evidence="4" type="ordered locus">Oweho_1228</name>
</gene>
<keyword evidence="4" id="KW-0808">Transferase</keyword>
<dbReference type="AlphaFoldDB" id="G8R643"/>
<dbReference type="InterPro" id="IPR029044">
    <property type="entry name" value="Nucleotide-diphossugar_trans"/>
</dbReference>
<dbReference type="Pfam" id="PF09835">
    <property type="entry name" value="DUF2062"/>
    <property type="match status" value="1"/>
</dbReference>
<feature type="domain" description="DUF2062" evidence="3">
    <location>
        <begin position="258"/>
        <end position="394"/>
    </location>
</feature>
<name>G8R643_OWEHD</name>
<keyword evidence="1" id="KW-1133">Transmembrane helix</keyword>
<feature type="transmembrane region" description="Helical" evidence="1">
    <location>
        <begin position="229"/>
        <end position="248"/>
    </location>
</feature>
<feature type="transmembrane region" description="Helical" evidence="1">
    <location>
        <begin position="363"/>
        <end position="387"/>
    </location>
</feature>
<dbReference type="EMBL" id="CP003156">
    <property type="protein sequence ID" value="AEV32233.1"/>
    <property type="molecule type" value="Genomic_DNA"/>
</dbReference>
<dbReference type="InterPro" id="IPR050256">
    <property type="entry name" value="Glycosyltransferase_2"/>
</dbReference>
<dbReference type="HOGENOM" id="CLU_041539_0_0_10"/>
<feature type="transmembrane region" description="Helical" evidence="1">
    <location>
        <begin position="277"/>
        <end position="303"/>
    </location>
</feature>
<dbReference type="GO" id="GO:0016740">
    <property type="term" value="F:transferase activity"/>
    <property type="evidence" value="ECO:0007669"/>
    <property type="project" value="UniProtKB-KW"/>
</dbReference>
<dbReference type="KEGG" id="oho:Oweho_1228"/>
<dbReference type="Gene3D" id="3.90.550.10">
    <property type="entry name" value="Spore Coat Polysaccharide Biosynthesis Protein SpsA, Chain A"/>
    <property type="match status" value="1"/>
</dbReference>
<dbReference type="InterPro" id="IPR001173">
    <property type="entry name" value="Glyco_trans_2-like"/>
</dbReference>
<dbReference type="PANTHER" id="PTHR48090:SF7">
    <property type="entry name" value="RFBJ PROTEIN"/>
    <property type="match status" value="1"/>
</dbReference>
<dbReference type="InterPro" id="IPR018639">
    <property type="entry name" value="DUF2062"/>
</dbReference>
<keyword evidence="5" id="KW-1185">Reference proteome</keyword>
<evidence type="ECO:0000259" key="2">
    <source>
        <dbReference type="Pfam" id="PF00535"/>
    </source>
</evidence>
<reference evidence="4 5" key="1">
    <citation type="journal article" date="2012" name="Stand. Genomic Sci.">
        <title>Genome sequence of the orange-pigmented seawater bacterium Owenweeksia hongkongensis type strain (UST20020801(T)).</title>
        <authorList>
            <person name="Riedel T."/>
            <person name="Held B."/>
            <person name="Nolan M."/>
            <person name="Lucas S."/>
            <person name="Lapidus A."/>
            <person name="Tice H."/>
            <person name="Del Rio T.G."/>
            <person name="Cheng J.F."/>
            <person name="Han C."/>
            <person name="Tapia R."/>
            <person name="Goodwin L.A."/>
            <person name="Pitluck S."/>
            <person name="Liolios K."/>
            <person name="Mavromatis K."/>
            <person name="Pagani I."/>
            <person name="Ivanova N."/>
            <person name="Mikhailova N."/>
            <person name="Pati A."/>
            <person name="Chen A."/>
            <person name="Palaniappan K."/>
            <person name="Rohde M."/>
            <person name="Tindall B.J."/>
            <person name="Detter J.C."/>
            <person name="Goker M."/>
            <person name="Woyke T."/>
            <person name="Bristow J."/>
            <person name="Eisen J.A."/>
            <person name="Markowitz V."/>
            <person name="Hugenholtz P."/>
            <person name="Klenk H.P."/>
            <person name="Kyrpides N.C."/>
        </authorList>
    </citation>
    <scope>NUCLEOTIDE SEQUENCE</scope>
    <source>
        <strain evidence="5">DSM 17368 / JCM 12287 / NRRL B-23963</strain>
    </source>
</reference>
<evidence type="ECO:0000313" key="5">
    <source>
        <dbReference type="Proteomes" id="UP000005631"/>
    </source>
</evidence>